<proteinExistence type="predicted"/>
<name>A0A8R7QFH0_TRIUA</name>
<reference evidence="1" key="3">
    <citation type="submission" date="2022-06" db="UniProtKB">
        <authorList>
            <consortium name="EnsemblPlants"/>
        </authorList>
    </citation>
    <scope>IDENTIFICATION</scope>
</reference>
<evidence type="ECO:0000313" key="2">
    <source>
        <dbReference type="Proteomes" id="UP000015106"/>
    </source>
</evidence>
<dbReference type="Gramene" id="TuG1812G0500004008.01.T03">
    <property type="protein sequence ID" value="TuG1812G0500004008.01.T03.cds344274"/>
    <property type="gene ID" value="TuG1812G0500004008.01"/>
</dbReference>
<accession>A0A8R7QFH0</accession>
<dbReference type="EnsemblPlants" id="TuG1812G0500004008.01.T03">
    <property type="protein sequence ID" value="TuG1812G0500004008.01.T03.cds344274"/>
    <property type="gene ID" value="TuG1812G0500004008.01"/>
</dbReference>
<evidence type="ECO:0000313" key="1">
    <source>
        <dbReference type="EnsemblPlants" id="TuG1812G0500004008.01.T03.cds344274"/>
    </source>
</evidence>
<protein>
    <submittedName>
        <fullName evidence="1">Uncharacterized protein</fullName>
    </submittedName>
</protein>
<reference evidence="2" key="1">
    <citation type="journal article" date="2013" name="Nature">
        <title>Draft genome of the wheat A-genome progenitor Triticum urartu.</title>
        <authorList>
            <person name="Ling H.Q."/>
            <person name="Zhao S."/>
            <person name="Liu D."/>
            <person name="Wang J."/>
            <person name="Sun H."/>
            <person name="Zhang C."/>
            <person name="Fan H."/>
            <person name="Li D."/>
            <person name="Dong L."/>
            <person name="Tao Y."/>
            <person name="Gao C."/>
            <person name="Wu H."/>
            <person name="Li Y."/>
            <person name="Cui Y."/>
            <person name="Guo X."/>
            <person name="Zheng S."/>
            <person name="Wang B."/>
            <person name="Yu K."/>
            <person name="Liang Q."/>
            <person name="Yang W."/>
            <person name="Lou X."/>
            <person name="Chen J."/>
            <person name="Feng M."/>
            <person name="Jian J."/>
            <person name="Zhang X."/>
            <person name="Luo G."/>
            <person name="Jiang Y."/>
            <person name="Liu J."/>
            <person name="Wang Z."/>
            <person name="Sha Y."/>
            <person name="Zhang B."/>
            <person name="Wu H."/>
            <person name="Tang D."/>
            <person name="Shen Q."/>
            <person name="Xue P."/>
            <person name="Zou S."/>
            <person name="Wang X."/>
            <person name="Liu X."/>
            <person name="Wang F."/>
            <person name="Yang Y."/>
            <person name="An X."/>
            <person name="Dong Z."/>
            <person name="Zhang K."/>
            <person name="Zhang X."/>
            <person name="Luo M.C."/>
            <person name="Dvorak J."/>
            <person name="Tong Y."/>
            <person name="Wang J."/>
            <person name="Yang H."/>
            <person name="Li Z."/>
            <person name="Wang D."/>
            <person name="Zhang A."/>
            <person name="Wang J."/>
        </authorList>
    </citation>
    <scope>NUCLEOTIDE SEQUENCE</scope>
    <source>
        <strain evidence="2">cv. G1812</strain>
    </source>
</reference>
<dbReference type="AlphaFoldDB" id="A0A8R7QFH0"/>
<keyword evidence="2" id="KW-1185">Reference proteome</keyword>
<dbReference type="Proteomes" id="UP000015106">
    <property type="component" value="Chromosome 5"/>
</dbReference>
<organism evidence="1 2">
    <name type="scientific">Triticum urartu</name>
    <name type="common">Red wild einkorn</name>
    <name type="synonym">Crithodium urartu</name>
    <dbReference type="NCBI Taxonomy" id="4572"/>
    <lineage>
        <taxon>Eukaryota</taxon>
        <taxon>Viridiplantae</taxon>
        <taxon>Streptophyta</taxon>
        <taxon>Embryophyta</taxon>
        <taxon>Tracheophyta</taxon>
        <taxon>Spermatophyta</taxon>
        <taxon>Magnoliopsida</taxon>
        <taxon>Liliopsida</taxon>
        <taxon>Poales</taxon>
        <taxon>Poaceae</taxon>
        <taxon>BOP clade</taxon>
        <taxon>Pooideae</taxon>
        <taxon>Triticodae</taxon>
        <taxon>Triticeae</taxon>
        <taxon>Triticinae</taxon>
        <taxon>Triticum</taxon>
    </lineage>
</organism>
<reference evidence="1" key="2">
    <citation type="submission" date="2018-03" db="EMBL/GenBank/DDBJ databases">
        <title>The Triticum urartu genome reveals the dynamic nature of wheat genome evolution.</title>
        <authorList>
            <person name="Ling H."/>
            <person name="Ma B."/>
            <person name="Shi X."/>
            <person name="Liu H."/>
            <person name="Dong L."/>
            <person name="Sun H."/>
            <person name="Cao Y."/>
            <person name="Gao Q."/>
            <person name="Zheng S."/>
            <person name="Li Y."/>
            <person name="Yu Y."/>
            <person name="Du H."/>
            <person name="Qi M."/>
            <person name="Li Y."/>
            <person name="Yu H."/>
            <person name="Cui Y."/>
            <person name="Wang N."/>
            <person name="Chen C."/>
            <person name="Wu H."/>
            <person name="Zhao Y."/>
            <person name="Zhang J."/>
            <person name="Li Y."/>
            <person name="Zhou W."/>
            <person name="Zhang B."/>
            <person name="Hu W."/>
            <person name="Eijk M."/>
            <person name="Tang J."/>
            <person name="Witsenboer H."/>
            <person name="Zhao S."/>
            <person name="Li Z."/>
            <person name="Zhang A."/>
            <person name="Wang D."/>
            <person name="Liang C."/>
        </authorList>
    </citation>
    <scope>NUCLEOTIDE SEQUENCE [LARGE SCALE GENOMIC DNA]</scope>
    <source>
        <strain evidence="1">cv. G1812</strain>
    </source>
</reference>
<sequence length="53" mass="5633">MRKAMPLCLGYHGAKQGCCSACHLTPSRSPAKPNSPSTSSISPILLPLYHLIP</sequence>